<keyword evidence="6 9" id="KW-0238">DNA-binding</keyword>
<name>A0A6J4P7U5_9ACTN</name>
<comment type="subcellular location">
    <subcellularLocation>
        <location evidence="1 9">Cytoplasm</location>
    </subcellularLocation>
</comment>
<dbReference type="Pfam" id="PF09339">
    <property type="entry name" value="HTH_IclR"/>
    <property type="match status" value="1"/>
</dbReference>
<evidence type="ECO:0000256" key="6">
    <source>
        <dbReference type="ARBA" id="ARBA00023125"/>
    </source>
</evidence>
<evidence type="ECO:0000256" key="1">
    <source>
        <dbReference type="ARBA" id="ARBA00004496"/>
    </source>
</evidence>
<evidence type="ECO:0000256" key="4">
    <source>
        <dbReference type="ARBA" id="ARBA00023012"/>
    </source>
</evidence>
<protein>
    <recommendedName>
        <fullName evidence="9">Transcriptional regulatory protein</fullName>
    </recommendedName>
</protein>
<dbReference type="PIRSF" id="PIRSF006171">
    <property type="entry name" value="RR_citrat_malat"/>
    <property type="match status" value="1"/>
</dbReference>
<dbReference type="InterPro" id="IPR011006">
    <property type="entry name" value="CheY-like_superfamily"/>
</dbReference>
<dbReference type="PROSITE" id="PS50110">
    <property type="entry name" value="RESPONSE_REGULATORY"/>
    <property type="match status" value="1"/>
</dbReference>
<dbReference type="PANTHER" id="PTHR45526:SF1">
    <property type="entry name" value="TRANSCRIPTIONAL REGULATORY PROTEIN DCUR-RELATED"/>
    <property type="match status" value="1"/>
</dbReference>
<evidence type="ECO:0000256" key="7">
    <source>
        <dbReference type="ARBA" id="ARBA00023159"/>
    </source>
</evidence>
<dbReference type="SUPFAM" id="SSF52172">
    <property type="entry name" value="CheY-like"/>
    <property type="match status" value="1"/>
</dbReference>
<dbReference type="InterPro" id="IPR001789">
    <property type="entry name" value="Sig_transdc_resp-reg_receiver"/>
</dbReference>
<dbReference type="Gene3D" id="1.10.10.10">
    <property type="entry name" value="Winged helix-like DNA-binding domain superfamily/Winged helix DNA-binding domain"/>
    <property type="match status" value="1"/>
</dbReference>
<dbReference type="Gene3D" id="3.40.50.2300">
    <property type="match status" value="1"/>
</dbReference>
<evidence type="ECO:0000256" key="3">
    <source>
        <dbReference type="ARBA" id="ARBA00022553"/>
    </source>
</evidence>
<accession>A0A6J4P7U5</accession>
<dbReference type="GO" id="GO:0000156">
    <property type="term" value="F:phosphorelay response regulator activity"/>
    <property type="evidence" value="ECO:0007669"/>
    <property type="project" value="TreeGrafter"/>
</dbReference>
<dbReference type="Pfam" id="PF00072">
    <property type="entry name" value="Response_reg"/>
    <property type="match status" value="1"/>
</dbReference>
<evidence type="ECO:0000256" key="5">
    <source>
        <dbReference type="ARBA" id="ARBA00023015"/>
    </source>
</evidence>
<keyword evidence="7 9" id="KW-0010">Activator</keyword>
<evidence type="ECO:0000259" key="11">
    <source>
        <dbReference type="PROSITE" id="PS50110"/>
    </source>
</evidence>
<keyword evidence="3 10" id="KW-0597">Phosphoprotein</keyword>
<keyword evidence="5 9" id="KW-0805">Transcription regulation</keyword>
<dbReference type="GO" id="GO:0003677">
    <property type="term" value="F:DNA binding"/>
    <property type="evidence" value="ECO:0007669"/>
    <property type="project" value="UniProtKB-KW"/>
</dbReference>
<evidence type="ECO:0000256" key="2">
    <source>
        <dbReference type="ARBA" id="ARBA00022490"/>
    </source>
</evidence>
<evidence type="ECO:0000256" key="10">
    <source>
        <dbReference type="PROSITE-ProRule" id="PRU00169"/>
    </source>
</evidence>
<dbReference type="PANTHER" id="PTHR45526">
    <property type="entry name" value="TRANSCRIPTIONAL REGULATORY PROTEIN DPIA"/>
    <property type="match status" value="1"/>
</dbReference>
<proteinExistence type="predicted"/>
<keyword evidence="2 9" id="KW-0963">Cytoplasm</keyword>
<dbReference type="InterPro" id="IPR005471">
    <property type="entry name" value="Tscrpt_reg_IclR_N"/>
</dbReference>
<feature type="modified residue" description="4-aspartylphosphate" evidence="10">
    <location>
        <position position="57"/>
    </location>
</feature>
<keyword evidence="8 9" id="KW-0804">Transcription</keyword>
<gene>
    <name evidence="12" type="ORF">AVDCRST_MAG35-1291</name>
</gene>
<feature type="domain" description="Response regulatory" evidence="11">
    <location>
        <begin position="6"/>
        <end position="122"/>
    </location>
</feature>
<dbReference type="InterPro" id="IPR051271">
    <property type="entry name" value="2C-system_Tx_regulators"/>
</dbReference>
<keyword evidence="4 9" id="KW-0902">Two-component regulatory system</keyword>
<dbReference type="InterPro" id="IPR036388">
    <property type="entry name" value="WH-like_DNA-bd_sf"/>
</dbReference>
<dbReference type="GO" id="GO:0003700">
    <property type="term" value="F:DNA-binding transcription factor activity"/>
    <property type="evidence" value="ECO:0007669"/>
    <property type="project" value="InterPro"/>
</dbReference>
<evidence type="ECO:0000256" key="8">
    <source>
        <dbReference type="ARBA" id="ARBA00023163"/>
    </source>
</evidence>
<evidence type="ECO:0000256" key="9">
    <source>
        <dbReference type="PIRNR" id="PIRNR006171"/>
    </source>
</evidence>
<dbReference type="InterPro" id="IPR024187">
    <property type="entry name" value="Sig_transdc_resp-reg_cit/mal"/>
</dbReference>
<reference evidence="12" key="1">
    <citation type="submission" date="2020-02" db="EMBL/GenBank/DDBJ databases">
        <authorList>
            <person name="Meier V. D."/>
        </authorList>
    </citation>
    <scope>NUCLEOTIDE SEQUENCE</scope>
    <source>
        <strain evidence="12">AVDCRST_MAG35</strain>
    </source>
</reference>
<dbReference type="EMBL" id="CADCUY010000270">
    <property type="protein sequence ID" value="CAA9408333.1"/>
    <property type="molecule type" value="Genomic_DNA"/>
</dbReference>
<organism evidence="12">
    <name type="scientific">uncultured Quadrisphaera sp</name>
    <dbReference type="NCBI Taxonomy" id="904978"/>
    <lineage>
        <taxon>Bacteria</taxon>
        <taxon>Bacillati</taxon>
        <taxon>Actinomycetota</taxon>
        <taxon>Actinomycetes</taxon>
        <taxon>Kineosporiales</taxon>
        <taxon>Kineosporiaceae</taxon>
        <taxon>Quadrisphaera</taxon>
        <taxon>environmental samples</taxon>
    </lineage>
</organism>
<dbReference type="GO" id="GO:0005737">
    <property type="term" value="C:cytoplasm"/>
    <property type="evidence" value="ECO:0007669"/>
    <property type="project" value="UniProtKB-SubCell"/>
</dbReference>
<dbReference type="AlphaFoldDB" id="A0A6J4P7U5"/>
<evidence type="ECO:0000313" key="12">
    <source>
        <dbReference type="EMBL" id="CAA9408333.1"/>
    </source>
</evidence>
<sequence length="232" mass="24354">MTPDIAVLVVEDEPVAADAHRAYVERVPGFTVAGVAHTGRAALRLLRTTPVDLVLLDLHLPDLPGLEVARQARGSGLRGDVIAVTSARDLDAVRAATSAGVVQYVLKPFTFRVLADKLERYRHYREALGDGGPASGQRQVDQVLASLRGVDTGALPAGLSEETLGAVVAALQGTAAGLSAAEVAETCGTSRVTARRYLEHLAESGAARRAARYGAVGRPRVEYSWRALPSGG</sequence>
<dbReference type="SMART" id="SM00448">
    <property type="entry name" value="REC"/>
    <property type="match status" value="1"/>
</dbReference>